<proteinExistence type="inferred from homology"/>
<gene>
    <name evidence="8" type="ORF">ACFFF8_08805</name>
</gene>
<keyword evidence="9" id="KW-1185">Reference proteome</keyword>
<dbReference type="InterPro" id="IPR050553">
    <property type="entry name" value="Thioredoxin_ResA/DsbE_sf"/>
</dbReference>
<dbReference type="Proteomes" id="UP001589858">
    <property type="component" value="Unassembled WGS sequence"/>
</dbReference>
<evidence type="ECO:0000256" key="2">
    <source>
        <dbReference type="ARBA" id="ARBA00007758"/>
    </source>
</evidence>
<organism evidence="8 9">
    <name type="scientific">Novosphingobium clariflavum</name>
    <dbReference type="NCBI Taxonomy" id="2029884"/>
    <lineage>
        <taxon>Bacteria</taxon>
        <taxon>Pseudomonadati</taxon>
        <taxon>Pseudomonadota</taxon>
        <taxon>Alphaproteobacteria</taxon>
        <taxon>Sphingomonadales</taxon>
        <taxon>Sphingomonadaceae</taxon>
        <taxon>Novosphingobium</taxon>
    </lineage>
</organism>
<keyword evidence="6" id="KW-1133">Transmembrane helix</keyword>
<feature type="domain" description="Thioredoxin" evidence="7">
    <location>
        <begin position="47"/>
        <end position="188"/>
    </location>
</feature>
<evidence type="ECO:0000256" key="3">
    <source>
        <dbReference type="ARBA" id="ARBA00022748"/>
    </source>
</evidence>
<dbReference type="InterPro" id="IPR036249">
    <property type="entry name" value="Thioredoxin-like_sf"/>
</dbReference>
<keyword evidence="5" id="KW-0676">Redox-active center</keyword>
<evidence type="ECO:0000256" key="5">
    <source>
        <dbReference type="ARBA" id="ARBA00023284"/>
    </source>
</evidence>
<dbReference type="PROSITE" id="PS51352">
    <property type="entry name" value="THIOREDOXIN_2"/>
    <property type="match status" value="1"/>
</dbReference>
<evidence type="ECO:0000313" key="9">
    <source>
        <dbReference type="Proteomes" id="UP001589858"/>
    </source>
</evidence>
<accession>A0ABV6S631</accession>
<comment type="similarity">
    <text evidence="2">Belongs to the thioredoxin family. DsbE subfamily.</text>
</comment>
<evidence type="ECO:0000256" key="4">
    <source>
        <dbReference type="ARBA" id="ARBA00023157"/>
    </source>
</evidence>
<dbReference type="Pfam" id="PF08534">
    <property type="entry name" value="Redoxin"/>
    <property type="match status" value="1"/>
</dbReference>
<evidence type="ECO:0000256" key="1">
    <source>
        <dbReference type="ARBA" id="ARBA00004196"/>
    </source>
</evidence>
<dbReference type="SUPFAM" id="SSF52833">
    <property type="entry name" value="Thioredoxin-like"/>
    <property type="match status" value="1"/>
</dbReference>
<dbReference type="RefSeq" id="WP_267223208.1">
    <property type="nucleotide sequence ID" value="NZ_JAPCWC010000020.1"/>
</dbReference>
<name>A0ABV6S631_9SPHN</name>
<dbReference type="PANTHER" id="PTHR42852:SF6">
    <property type="entry name" value="THIOL:DISULFIDE INTERCHANGE PROTEIN DSBE"/>
    <property type="match status" value="1"/>
</dbReference>
<feature type="transmembrane region" description="Helical" evidence="6">
    <location>
        <begin position="16"/>
        <end position="34"/>
    </location>
</feature>
<dbReference type="InterPro" id="IPR013766">
    <property type="entry name" value="Thioredoxin_domain"/>
</dbReference>
<dbReference type="InterPro" id="IPR013740">
    <property type="entry name" value="Redoxin"/>
</dbReference>
<keyword evidence="4" id="KW-1015">Disulfide bond</keyword>
<keyword evidence="6" id="KW-0472">Membrane</keyword>
<dbReference type="CDD" id="cd03010">
    <property type="entry name" value="TlpA_like_DsbE"/>
    <property type="match status" value="1"/>
</dbReference>
<dbReference type="NCBIfam" id="TIGR00385">
    <property type="entry name" value="dsbE"/>
    <property type="match status" value="1"/>
</dbReference>
<comment type="subcellular location">
    <subcellularLocation>
        <location evidence="1">Cell envelope</location>
    </subcellularLocation>
</comment>
<sequence>MSSQTSPGGKPRAPRWAIWLPLALFSGFVVLVSVQLRNPADTNVASTLIGKPMPAFSLPPALPGRPGLDSKAFADGKPHLVNIFASWCIPCGVEAPQLAALAKAGVPIEGISVRDRTEDLQAFLKRNGDPYRRIGADDDGKVQLALGSSGVPETYVIDGRGVIRYQHIGEIRADQVPMILEKLVEAAR</sequence>
<dbReference type="PANTHER" id="PTHR42852">
    <property type="entry name" value="THIOL:DISULFIDE INTERCHANGE PROTEIN DSBE"/>
    <property type="match status" value="1"/>
</dbReference>
<protein>
    <submittedName>
        <fullName evidence="8">DsbE family thiol:disulfide interchange protein</fullName>
    </submittedName>
</protein>
<dbReference type="EMBL" id="JBHLTM010000028">
    <property type="protein sequence ID" value="MFC0684693.1"/>
    <property type="molecule type" value="Genomic_DNA"/>
</dbReference>
<comment type="caution">
    <text evidence="8">The sequence shown here is derived from an EMBL/GenBank/DDBJ whole genome shotgun (WGS) entry which is preliminary data.</text>
</comment>
<keyword evidence="3" id="KW-0201">Cytochrome c-type biogenesis</keyword>
<reference evidence="8 9" key="1">
    <citation type="submission" date="2024-09" db="EMBL/GenBank/DDBJ databases">
        <authorList>
            <person name="Sun Q."/>
            <person name="Mori K."/>
        </authorList>
    </citation>
    <scope>NUCLEOTIDE SEQUENCE [LARGE SCALE GENOMIC DNA]</scope>
    <source>
        <strain evidence="8 9">CICC 11035S</strain>
    </source>
</reference>
<evidence type="ECO:0000313" key="8">
    <source>
        <dbReference type="EMBL" id="MFC0684693.1"/>
    </source>
</evidence>
<keyword evidence="6" id="KW-0812">Transmembrane</keyword>
<dbReference type="Gene3D" id="3.40.30.10">
    <property type="entry name" value="Glutaredoxin"/>
    <property type="match status" value="1"/>
</dbReference>
<evidence type="ECO:0000256" key="6">
    <source>
        <dbReference type="SAM" id="Phobius"/>
    </source>
</evidence>
<evidence type="ECO:0000259" key="7">
    <source>
        <dbReference type="PROSITE" id="PS51352"/>
    </source>
</evidence>
<dbReference type="InterPro" id="IPR004799">
    <property type="entry name" value="Periplasmic_diS_OxRdtase_DsbE"/>
</dbReference>